<protein>
    <recommendedName>
        <fullName evidence="2">26S proteasome non-ATPase regulatory subunit 4</fullName>
    </recommendedName>
    <alternativeName>
        <fullName evidence="5">26S proteasome regulatory subunit RPN10</fullName>
    </alternativeName>
</protein>
<feature type="compositionally biased region" description="Low complexity" evidence="6">
    <location>
        <begin position="336"/>
        <end position="349"/>
    </location>
</feature>
<feature type="compositionally biased region" description="Basic and acidic residues" evidence="6">
    <location>
        <begin position="415"/>
        <end position="424"/>
    </location>
</feature>
<dbReference type="InterPro" id="IPR003903">
    <property type="entry name" value="UIM_dom"/>
</dbReference>
<name>A0A0R3W8T9_TAEAS</name>
<evidence type="ECO:0000256" key="4">
    <source>
        <dbReference type="ARBA" id="ARBA00022942"/>
    </source>
</evidence>
<dbReference type="PROSITE" id="PS50330">
    <property type="entry name" value="UIM"/>
    <property type="match status" value="2"/>
</dbReference>
<evidence type="ECO:0000259" key="7">
    <source>
        <dbReference type="PROSITE" id="PS50234"/>
    </source>
</evidence>
<evidence type="ECO:0000256" key="5">
    <source>
        <dbReference type="ARBA" id="ARBA00044341"/>
    </source>
</evidence>
<feature type="compositionally biased region" description="Basic and acidic residues" evidence="6">
    <location>
        <begin position="304"/>
        <end position="316"/>
    </location>
</feature>
<dbReference type="InterPro" id="IPR049590">
    <property type="entry name" value="PSMD4_RAZUL-like"/>
</dbReference>
<dbReference type="Pfam" id="PF13519">
    <property type="entry name" value="VWA_2"/>
    <property type="match status" value="1"/>
</dbReference>
<accession>A0A0R3W8T9</accession>
<dbReference type="Gene3D" id="6.10.300.40">
    <property type="match status" value="1"/>
</dbReference>
<dbReference type="CDD" id="cd22297">
    <property type="entry name" value="PSMD4_RAZUL"/>
    <property type="match status" value="1"/>
</dbReference>
<feature type="region of interest" description="Disordered" evidence="6">
    <location>
        <begin position="229"/>
        <end position="254"/>
    </location>
</feature>
<reference evidence="10" key="1">
    <citation type="submission" date="2017-02" db="UniProtKB">
        <authorList>
            <consortium name="WormBaseParasite"/>
        </authorList>
    </citation>
    <scope>IDENTIFICATION</scope>
</reference>
<feature type="compositionally biased region" description="Polar residues" evidence="6">
    <location>
        <begin position="234"/>
        <end position="245"/>
    </location>
</feature>
<dbReference type="CDD" id="cd01452">
    <property type="entry name" value="VWA_26S_proteasome_subunit"/>
    <property type="match status" value="1"/>
</dbReference>
<evidence type="ECO:0000256" key="2">
    <source>
        <dbReference type="ARBA" id="ARBA00014934"/>
    </source>
</evidence>
<dbReference type="GO" id="GO:0031593">
    <property type="term" value="F:polyubiquitin modification-dependent protein binding"/>
    <property type="evidence" value="ECO:0007669"/>
    <property type="project" value="TreeGrafter"/>
</dbReference>
<dbReference type="FunFam" id="3.40.50.410:FF:000005">
    <property type="entry name" value="26S proteasome non-ATPase regulatory subunit 4"/>
    <property type="match status" value="1"/>
</dbReference>
<keyword evidence="9" id="KW-1185">Reference proteome</keyword>
<dbReference type="SUPFAM" id="SSF53300">
    <property type="entry name" value="vWA-like"/>
    <property type="match status" value="1"/>
</dbReference>
<dbReference type="OrthoDB" id="1731724at2759"/>
<organism evidence="10">
    <name type="scientific">Taenia asiatica</name>
    <name type="common">Asian tapeworm</name>
    <dbReference type="NCBI Taxonomy" id="60517"/>
    <lineage>
        <taxon>Eukaryota</taxon>
        <taxon>Metazoa</taxon>
        <taxon>Spiralia</taxon>
        <taxon>Lophotrochozoa</taxon>
        <taxon>Platyhelminthes</taxon>
        <taxon>Cestoda</taxon>
        <taxon>Eucestoda</taxon>
        <taxon>Cyclophyllidea</taxon>
        <taxon>Taeniidae</taxon>
        <taxon>Taenia</taxon>
    </lineage>
</organism>
<dbReference type="Proteomes" id="UP000282613">
    <property type="component" value="Unassembled WGS sequence"/>
</dbReference>
<dbReference type="WBParaSite" id="TASK_0000680801-mRNA-1">
    <property type="protein sequence ID" value="TASK_0000680801-mRNA-1"/>
    <property type="gene ID" value="TASK_0000680801"/>
</dbReference>
<proteinExistence type="inferred from homology"/>
<feature type="compositionally biased region" description="Polar residues" evidence="6">
    <location>
        <begin position="401"/>
        <end position="413"/>
    </location>
</feature>
<dbReference type="GO" id="GO:0043161">
    <property type="term" value="P:proteasome-mediated ubiquitin-dependent protein catabolic process"/>
    <property type="evidence" value="ECO:0007669"/>
    <property type="project" value="TreeGrafter"/>
</dbReference>
<keyword evidence="4" id="KW-0647">Proteasome</keyword>
<dbReference type="GO" id="GO:0005829">
    <property type="term" value="C:cytosol"/>
    <property type="evidence" value="ECO:0007669"/>
    <property type="project" value="TreeGrafter"/>
</dbReference>
<dbReference type="STRING" id="60517.A0A0R3W8T9"/>
<dbReference type="Gene3D" id="3.40.50.410">
    <property type="entry name" value="von Willebrand factor, type A domain"/>
    <property type="match status" value="1"/>
</dbReference>
<feature type="region of interest" description="Disordered" evidence="6">
    <location>
        <begin position="393"/>
        <end position="433"/>
    </location>
</feature>
<dbReference type="PROSITE" id="PS50234">
    <property type="entry name" value="VWFA"/>
    <property type="match status" value="1"/>
</dbReference>
<evidence type="ECO:0000313" key="10">
    <source>
        <dbReference type="WBParaSite" id="TASK_0000680801-mRNA-1"/>
    </source>
</evidence>
<dbReference type="GO" id="GO:0005634">
    <property type="term" value="C:nucleus"/>
    <property type="evidence" value="ECO:0007669"/>
    <property type="project" value="TreeGrafter"/>
</dbReference>
<dbReference type="InterPro" id="IPR027040">
    <property type="entry name" value="PSMD4"/>
</dbReference>
<dbReference type="GO" id="GO:0008540">
    <property type="term" value="C:proteasome regulatory particle, base subcomplex"/>
    <property type="evidence" value="ECO:0007669"/>
    <property type="project" value="TreeGrafter"/>
</dbReference>
<dbReference type="InterPro" id="IPR002035">
    <property type="entry name" value="VWF_A"/>
</dbReference>
<evidence type="ECO:0000256" key="6">
    <source>
        <dbReference type="SAM" id="MobiDB-lite"/>
    </source>
</evidence>
<dbReference type="EMBL" id="UYRS01018539">
    <property type="protein sequence ID" value="VDK37363.1"/>
    <property type="molecule type" value="Genomic_DNA"/>
</dbReference>
<dbReference type="SMART" id="SM00726">
    <property type="entry name" value="UIM"/>
    <property type="match status" value="3"/>
</dbReference>
<dbReference type="PANTHER" id="PTHR10223">
    <property type="entry name" value="26S PROTEASOME NON-ATPASE REGULATORY SUBUNIT 4"/>
    <property type="match status" value="1"/>
</dbReference>
<comment type="similarity">
    <text evidence="1">Belongs to the proteasome subunit S5A family.</text>
</comment>
<dbReference type="PANTHER" id="PTHR10223:SF0">
    <property type="entry name" value="26S PROTEASOME NON-ATPASE REGULATORY SUBUNIT 4"/>
    <property type="match status" value="1"/>
</dbReference>
<feature type="region of interest" description="Disordered" evidence="6">
    <location>
        <begin position="299"/>
        <end position="366"/>
    </location>
</feature>
<dbReference type="Pfam" id="PF02809">
    <property type="entry name" value="UIM"/>
    <property type="match status" value="3"/>
</dbReference>
<dbReference type="Gene3D" id="1.10.287.3990">
    <property type="match status" value="1"/>
</dbReference>
<dbReference type="AlphaFoldDB" id="A0A0R3W8T9"/>
<sequence>MSQEAVMIAVDNSDFMRNGDFTPSRLQAQNDAVNLLCQVKRQANPENTVGLISLANTEVLCTLTSDMSKIYNRLHLIQPKGGISFCTSVRIAHLALRHRQLRHQKMRIVCFIGSPIKDDEAEMVKLAKRLKKEKVNVDIVNFGEDEVNQKKLLEFIESVNGKDGTGSHLVTVPPGTVLHESLASSPIIAGEDGSGALPGPGIGLEFGLDAVDDPDLIYALRVSMEDQRMRQEQEASANSAGQSTAVLPGSAGTSEEELLRQALAMSMQVGSGNPGSTSGSVDLANMTEEEQIAYAIQMSMQTQEQERASEEKKPDSENNDDSGNNNAKMDVDEVPSTVGTSTATTSEAASHSHHQMSGEGEGAKANDNAVVECDPEFLQSVLQYLPGVDPQNEEMRKAIESLTTGFKSDQGASKDTLEEKKDNDGGSDIDKDE</sequence>
<keyword evidence="3" id="KW-0677">Repeat</keyword>
<gene>
    <name evidence="8" type="ORF">TASK_LOCUS6809</name>
</gene>
<evidence type="ECO:0000313" key="9">
    <source>
        <dbReference type="Proteomes" id="UP000282613"/>
    </source>
</evidence>
<evidence type="ECO:0000313" key="8">
    <source>
        <dbReference type="EMBL" id="VDK37363.1"/>
    </source>
</evidence>
<feature type="domain" description="VWFA" evidence="7">
    <location>
        <begin position="5"/>
        <end position="187"/>
    </location>
</feature>
<evidence type="ECO:0000256" key="3">
    <source>
        <dbReference type="ARBA" id="ARBA00022737"/>
    </source>
</evidence>
<reference evidence="8 9" key="2">
    <citation type="submission" date="2018-11" db="EMBL/GenBank/DDBJ databases">
        <authorList>
            <consortium name="Pathogen Informatics"/>
        </authorList>
    </citation>
    <scope>NUCLEOTIDE SEQUENCE [LARGE SCALE GENOMIC DNA]</scope>
</reference>
<dbReference type="InterPro" id="IPR036465">
    <property type="entry name" value="vWFA_dom_sf"/>
</dbReference>
<evidence type="ECO:0000256" key="1">
    <source>
        <dbReference type="ARBA" id="ARBA00005574"/>
    </source>
</evidence>